<accession>A0ABV8CM51</accession>
<dbReference type="HAMAP" id="MF_02087">
    <property type="entry name" value="PLP_homeostasis"/>
    <property type="match status" value="1"/>
</dbReference>
<evidence type="ECO:0000259" key="4">
    <source>
        <dbReference type="Pfam" id="PF01168"/>
    </source>
</evidence>
<dbReference type="Pfam" id="PF01168">
    <property type="entry name" value="Ala_racemase_N"/>
    <property type="match status" value="1"/>
</dbReference>
<feature type="modified residue" description="N6-(pyridoxal phosphate)lysine" evidence="2">
    <location>
        <position position="36"/>
    </location>
</feature>
<dbReference type="InterPro" id="IPR011078">
    <property type="entry name" value="PyrdxlP_homeostasis"/>
</dbReference>
<proteinExistence type="inferred from homology"/>
<dbReference type="SUPFAM" id="SSF51419">
    <property type="entry name" value="PLP-binding barrel"/>
    <property type="match status" value="1"/>
</dbReference>
<evidence type="ECO:0000313" key="6">
    <source>
        <dbReference type="Proteomes" id="UP001595692"/>
    </source>
</evidence>
<evidence type="ECO:0000256" key="1">
    <source>
        <dbReference type="ARBA" id="ARBA00022898"/>
    </source>
</evidence>
<dbReference type="PIRSF" id="PIRSF004848">
    <property type="entry name" value="YBL036c_PLPDEIII"/>
    <property type="match status" value="1"/>
</dbReference>
<dbReference type="CDD" id="cd06824">
    <property type="entry name" value="PLPDE_III_Yggs_like"/>
    <property type="match status" value="1"/>
</dbReference>
<dbReference type="EMBL" id="JBHSAF010000006">
    <property type="protein sequence ID" value="MFC3913290.1"/>
    <property type="molecule type" value="Genomic_DNA"/>
</dbReference>
<dbReference type="Proteomes" id="UP001595692">
    <property type="component" value="Unassembled WGS sequence"/>
</dbReference>
<reference evidence="6" key="1">
    <citation type="journal article" date="2019" name="Int. J. Syst. Evol. Microbiol.">
        <title>The Global Catalogue of Microorganisms (GCM) 10K type strain sequencing project: providing services to taxonomists for standard genome sequencing and annotation.</title>
        <authorList>
            <consortium name="The Broad Institute Genomics Platform"/>
            <consortium name="The Broad Institute Genome Sequencing Center for Infectious Disease"/>
            <person name="Wu L."/>
            <person name="Ma J."/>
        </authorList>
    </citation>
    <scope>NUCLEOTIDE SEQUENCE [LARGE SCALE GENOMIC DNA]</scope>
    <source>
        <strain evidence="6">CCUG 54939</strain>
    </source>
</reference>
<evidence type="ECO:0000256" key="2">
    <source>
        <dbReference type="HAMAP-Rule" id="MF_02087"/>
    </source>
</evidence>
<gene>
    <name evidence="5" type="ORF">ACFOSS_07420</name>
</gene>
<dbReference type="PANTHER" id="PTHR10146">
    <property type="entry name" value="PROLINE SYNTHETASE CO-TRANSCRIBED BACTERIAL HOMOLOG PROTEIN"/>
    <property type="match status" value="1"/>
</dbReference>
<dbReference type="Gene3D" id="3.20.20.10">
    <property type="entry name" value="Alanine racemase"/>
    <property type="match status" value="1"/>
</dbReference>
<protein>
    <recommendedName>
        <fullName evidence="2">Pyridoxal phosphate homeostasis protein</fullName>
        <shortName evidence="2">PLP homeostasis protein</shortName>
    </recommendedName>
</protein>
<evidence type="ECO:0000313" key="5">
    <source>
        <dbReference type="EMBL" id="MFC3913290.1"/>
    </source>
</evidence>
<dbReference type="NCBIfam" id="TIGR00044">
    <property type="entry name" value="YggS family pyridoxal phosphate-dependent enzyme"/>
    <property type="match status" value="1"/>
</dbReference>
<dbReference type="RefSeq" id="WP_377151564.1">
    <property type="nucleotide sequence ID" value="NZ_JBHSAF010000006.1"/>
</dbReference>
<keyword evidence="1 2" id="KW-0663">Pyridoxal phosphate</keyword>
<organism evidence="5 6">
    <name type="scientific">Pseudaeromonas sharmana</name>
    <dbReference type="NCBI Taxonomy" id="328412"/>
    <lineage>
        <taxon>Bacteria</taxon>
        <taxon>Pseudomonadati</taxon>
        <taxon>Pseudomonadota</taxon>
        <taxon>Gammaproteobacteria</taxon>
        <taxon>Aeromonadales</taxon>
        <taxon>Aeromonadaceae</taxon>
        <taxon>Pseudaeromonas</taxon>
    </lineage>
</organism>
<comment type="caution">
    <text evidence="5">The sequence shown here is derived from an EMBL/GenBank/DDBJ whole genome shotgun (WGS) entry which is preliminary data.</text>
</comment>
<dbReference type="PANTHER" id="PTHR10146:SF14">
    <property type="entry name" value="PYRIDOXAL PHOSPHATE HOMEOSTASIS PROTEIN"/>
    <property type="match status" value="1"/>
</dbReference>
<comment type="function">
    <text evidence="2">Pyridoxal 5'-phosphate (PLP)-binding protein, which is involved in PLP homeostasis.</text>
</comment>
<evidence type="ECO:0000256" key="3">
    <source>
        <dbReference type="RuleBase" id="RU004514"/>
    </source>
</evidence>
<sequence>MSDIAHHLQQVQAQIATAAGKAGRAPDEIQLLAVSKTKPLSAIQEAYAAGQRRFGESYAQEAVLKVQAAQAAGLEIEWHFIGPLQSNKTRPVAAHFDWVDSVDRLKIAERLNEQRPDSLPPLNVCIQVNISGESQKSGTTDAAVFDLARAISALPRLRLRGLMAIAENTDDEGAIQRSFSQLHDLFVHLHESFPSMDTLSMGMTQDLEIAVASGSTQVRIGTAIFGAREYRQE</sequence>
<comment type="similarity">
    <text evidence="2 3">Belongs to the pyridoxal phosphate-binding protein YggS/PROSC family.</text>
</comment>
<dbReference type="InterPro" id="IPR001608">
    <property type="entry name" value="Ala_racemase_N"/>
</dbReference>
<name>A0ABV8CM51_9GAMM</name>
<dbReference type="InterPro" id="IPR029066">
    <property type="entry name" value="PLP-binding_barrel"/>
</dbReference>
<dbReference type="PROSITE" id="PS01211">
    <property type="entry name" value="UPF0001"/>
    <property type="match status" value="1"/>
</dbReference>
<feature type="domain" description="Alanine racemase N-terminal" evidence="4">
    <location>
        <begin position="7"/>
        <end position="228"/>
    </location>
</feature>
<keyword evidence="6" id="KW-1185">Reference proteome</keyword>